<keyword evidence="1" id="KW-0614">Plasmid</keyword>
<protein>
    <recommendedName>
        <fullName evidence="2">Molecular chaperone DnaJ</fullName>
    </recommendedName>
</protein>
<organism evidence="1">
    <name type="scientific">Klebsiella pneumoniae</name>
    <dbReference type="NCBI Taxonomy" id="573"/>
    <lineage>
        <taxon>Bacteria</taxon>
        <taxon>Pseudomonadati</taxon>
        <taxon>Pseudomonadota</taxon>
        <taxon>Gammaproteobacteria</taxon>
        <taxon>Enterobacterales</taxon>
        <taxon>Enterobacteriaceae</taxon>
        <taxon>Klebsiella/Raoultella group</taxon>
        <taxon>Klebsiella</taxon>
        <taxon>Klebsiella pneumoniae complex</taxon>
    </lineage>
</organism>
<evidence type="ECO:0000313" key="1">
    <source>
        <dbReference type="EMBL" id="AMY28476.1"/>
    </source>
</evidence>
<reference evidence="1" key="1">
    <citation type="journal article" date="2016" name="Antimicrob. Agents Chemother.">
        <title>Complete sequences of mcr-1-harboring plasmids from extended spectrum beta-lactamase (ESBL)- and carbapenemase-producing Enterobacteriaceae (CPE).</title>
        <authorList>
            <person name="Li A."/>
            <person name="Yang Y."/>
            <person name="Miao M."/>
            <person name="Chavda K.D."/>
            <person name="Mediavilla J.R."/>
            <person name="Xie X."/>
            <person name="Feng P."/>
            <person name="Tang Y.W."/>
            <person name="Kreiswirth B.N."/>
            <person name="Chen L."/>
            <person name="Du H."/>
        </authorList>
    </citation>
    <scope>NUCLEOTIDE SEQUENCE</scope>
    <source>
        <strain evidence="1">SZ04</strain>
        <plasmid evidence="1">pmcr1_IncX4</plasmid>
    </source>
</reference>
<geneLocation type="plasmid" evidence="1">
    <name>pmcr1_IncX4</name>
</geneLocation>
<proteinExistence type="predicted"/>
<accession>A0A159X6A2</accession>
<name>A0A159X6A2_KLEPN</name>
<dbReference type="RefSeq" id="WP_001353744.1">
    <property type="nucleotide sequence ID" value="NC_021079.1"/>
</dbReference>
<dbReference type="AlphaFoldDB" id="A0A159X6A2"/>
<evidence type="ECO:0008006" key="2">
    <source>
        <dbReference type="Google" id="ProtNLM"/>
    </source>
</evidence>
<sequence length="119" mass="13034">MHQGGVNSLALALTAAFCGANQHNHGLLVSWALQGEGMACAPWYVRQRLRRASGRCGSCAALVFSFAPSIRLRGLKNVITITYRVKKREKTCKYDLKVVLLFHRKGNGPSHNSPAGQEI</sequence>
<reference evidence="1" key="2">
    <citation type="journal article" date="2016" name="Lancet Infect. Dis.">
        <title>Emergence of the mcr-1 colistin resistance gene in carbapenem-resistant Enterobacteriaceae.</title>
        <authorList>
            <person name="Du H."/>
            <person name="Chen L."/>
            <person name="Tang Y.W."/>
            <person name="Kreiswirth B.N."/>
        </authorList>
    </citation>
    <scope>NUCLEOTIDE SEQUENCE</scope>
    <source>
        <strain evidence="1">SZ04</strain>
        <plasmid evidence="1">pmcr1_IncX4</plasmid>
    </source>
</reference>
<dbReference type="EMBL" id="KU761327">
    <property type="protein sequence ID" value="AMY28476.1"/>
    <property type="molecule type" value="Genomic_DNA"/>
</dbReference>